<keyword evidence="1" id="KW-0472">Membrane</keyword>
<gene>
    <name evidence="2" type="ORF">L0M99_04115</name>
</gene>
<dbReference type="RefSeq" id="WP_238127849.1">
    <property type="nucleotide sequence ID" value="NZ_JAGZVZ010000010.1"/>
</dbReference>
<dbReference type="AlphaFoldDB" id="A0AAJ1BBN6"/>
<organism evidence="2 3">
    <name type="scientific">Varibaculum cambriense</name>
    <dbReference type="NCBI Taxonomy" id="184870"/>
    <lineage>
        <taxon>Bacteria</taxon>
        <taxon>Bacillati</taxon>
        <taxon>Actinomycetota</taxon>
        <taxon>Actinomycetes</taxon>
        <taxon>Actinomycetales</taxon>
        <taxon>Actinomycetaceae</taxon>
        <taxon>Varibaculum</taxon>
    </lineage>
</organism>
<dbReference type="EMBL" id="JAKNHJ010000006">
    <property type="protein sequence ID" value="MCG4617681.1"/>
    <property type="molecule type" value="Genomic_DNA"/>
</dbReference>
<keyword evidence="1" id="KW-1133">Transmembrane helix</keyword>
<protein>
    <submittedName>
        <fullName evidence="2">Uncharacterized protein</fullName>
    </submittedName>
</protein>
<reference evidence="2" key="1">
    <citation type="submission" date="2022-01" db="EMBL/GenBank/DDBJ databases">
        <title>Collection of gut derived symbiotic bacterial strains cultured from healthy donors.</title>
        <authorList>
            <person name="Lin H."/>
            <person name="Kohout C."/>
            <person name="Waligurski E."/>
            <person name="Pamer E.G."/>
        </authorList>
    </citation>
    <scope>NUCLEOTIDE SEQUENCE</scope>
    <source>
        <strain evidence="2">DFI.7.46</strain>
    </source>
</reference>
<feature type="transmembrane region" description="Helical" evidence="1">
    <location>
        <begin position="6"/>
        <end position="28"/>
    </location>
</feature>
<keyword evidence="1" id="KW-0812">Transmembrane</keyword>
<proteinExistence type="predicted"/>
<evidence type="ECO:0000313" key="3">
    <source>
        <dbReference type="Proteomes" id="UP001200537"/>
    </source>
</evidence>
<accession>A0AAJ1BBN6</accession>
<evidence type="ECO:0000256" key="1">
    <source>
        <dbReference type="SAM" id="Phobius"/>
    </source>
</evidence>
<sequence>MHGFLVVLWTLGILAAIICPIVMFVWLFRKANATLNVFGEQVQQVTSPLENLQEASELPALRPAGASGDPQVLAAARQVRAEVAATRRTRRYARLSAAKARWEKLGLM</sequence>
<comment type="caution">
    <text evidence="2">The sequence shown here is derived from an EMBL/GenBank/DDBJ whole genome shotgun (WGS) entry which is preliminary data.</text>
</comment>
<dbReference type="Proteomes" id="UP001200537">
    <property type="component" value="Unassembled WGS sequence"/>
</dbReference>
<evidence type="ECO:0000313" key="2">
    <source>
        <dbReference type="EMBL" id="MCG4617681.1"/>
    </source>
</evidence>
<name>A0AAJ1BBN6_9ACTO</name>